<evidence type="ECO:0000313" key="1">
    <source>
        <dbReference type="EMBL" id="MFD1180085.1"/>
    </source>
</evidence>
<protein>
    <submittedName>
        <fullName evidence="1">DUF4358 domain-containing protein</fullName>
    </submittedName>
</protein>
<accession>A0ABW3S7B4</accession>
<gene>
    <name evidence="1" type="ORF">ACFQ2Z_01815</name>
</gene>
<dbReference type="RefSeq" id="WP_240267873.1">
    <property type="nucleotide sequence ID" value="NZ_JAKSXN010000005.1"/>
</dbReference>
<proteinExistence type="predicted"/>
<dbReference type="PROSITE" id="PS51257">
    <property type="entry name" value="PROKAR_LIPOPROTEIN"/>
    <property type="match status" value="1"/>
</dbReference>
<sequence length="163" mass="18268">MKRLVIWKRRPILAMLALSLMIGLLAGCTGREGGSGNLSAVEVAKRIEKSANLGNMEQGDEERLKKLYHLSSGDVASFVLYTASSNVKADELLVIQLKEESEKDRIMAKIEGRIAAQTAKFKNYRPEEYDLIEKRVLKTHGLFILFAVSAEADSMERVFDETF</sequence>
<name>A0ABW3S7B4_9BACL</name>
<organism evidence="1 2">
    <name type="scientific">Paenibacillus timonensis</name>
    <dbReference type="NCBI Taxonomy" id="225915"/>
    <lineage>
        <taxon>Bacteria</taxon>
        <taxon>Bacillati</taxon>
        <taxon>Bacillota</taxon>
        <taxon>Bacilli</taxon>
        <taxon>Bacillales</taxon>
        <taxon>Paenibacillaceae</taxon>
        <taxon>Paenibacillus</taxon>
    </lineage>
</organism>
<dbReference type="EMBL" id="JBHTKZ010000002">
    <property type="protein sequence ID" value="MFD1180085.1"/>
    <property type="molecule type" value="Genomic_DNA"/>
</dbReference>
<dbReference type="Proteomes" id="UP001597211">
    <property type="component" value="Unassembled WGS sequence"/>
</dbReference>
<keyword evidence="2" id="KW-1185">Reference proteome</keyword>
<dbReference type="InterPro" id="IPR025648">
    <property type="entry name" value="DUF4358"/>
</dbReference>
<comment type="caution">
    <text evidence="1">The sequence shown here is derived from an EMBL/GenBank/DDBJ whole genome shotgun (WGS) entry which is preliminary data.</text>
</comment>
<evidence type="ECO:0000313" key="2">
    <source>
        <dbReference type="Proteomes" id="UP001597211"/>
    </source>
</evidence>
<dbReference type="Pfam" id="PF14270">
    <property type="entry name" value="DUF4358"/>
    <property type="match status" value="1"/>
</dbReference>
<reference evidence="2" key="1">
    <citation type="journal article" date="2019" name="Int. J. Syst. Evol. Microbiol.">
        <title>The Global Catalogue of Microorganisms (GCM) 10K type strain sequencing project: providing services to taxonomists for standard genome sequencing and annotation.</title>
        <authorList>
            <consortium name="The Broad Institute Genomics Platform"/>
            <consortium name="The Broad Institute Genome Sequencing Center for Infectious Disease"/>
            <person name="Wu L."/>
            <person name="Ma J."/>
        </authorList>
    </citation>
    <scope>NUCLEOTIDE SEQUENCE [LARGE SCALE GENOMIC DNA]</scope>
    <source>
        <strain evidence="2">CCUG 48216</strain>
    </source>
</reference>